<dbReference type="Gene3D" id="3.30.565.10">
    <property type="entry name" value="Histidine kinase-like ATPase, C-terminal domain"/>
    <property type="match status" value="1"/>
</dbReference>
<dbReference type="GO" id="GO:0016036">
    <property type="term" value="P:cellular response to phosphate starvation"/>
    <property type="evidence" value="ECO:0007669"/>
    <property type="project" value="TreeGrafter"/>
</dbReference>
<keyword evidence="10 18" id="KW-0812">Transmembrane</keyword>
<proteinExistence type="predicted"/>
<accession>A0A1M4Y6Q0</accession>
<dbReference type="InterPro" id="IPR036097">
    <property type="entry name" value="HisK_dim/P_sf"/>
</dbReference>
<dbReference type="InterPro" id="IPR003594">
    <property type="entry name" value="HATPase_dom"/>
</dbReference>
<protein>
    <recommendedName>
        <fullName evidence="4">Phosphate regulon sensor protein PhoR</fullName>
        <ecNumber evidence="3">2.7.13.3</ecNumber>
    </recommendedName>
</protein>
<dbReference type="CDD" id="cd00082">
    <property type="entry name" value="HisKA"/>
    <property type="match status" value="1"/>
</dbReference>
<evidence type="ECO:0000313" key="22">
    <source>
        <dbReference type="Proteomes" id="UP000242857"/>
    </source>
</evidence>
<dbReference type="Gene3D" id="1.10.287.130">
    <property type="match status" value="1"/>
</dbReference>
<dbReference type="SMART" id="SM00387">
    <property type="entry name" value="HATPase_c"/>
    <property type="match status" value="1"/>
</dbReference>
<comment type="catalytic activity">
    <reaction evidence="1">
        <text>ATP + protein L-histidine = ADP + protein N-phospho-L-histidine.</text>
        <dbReference type="EC" id="2.7.13.3"/>
    </reaction>
</comment>
<comment type="function">
    <text evidence="17">Member of the two-component regulatory system PhoR/PhoB involved in the phosphate regulon genes expression. PhoR may function as a membrane-associated protein kinase that phosphorylates PhoB in response to environmental signals.</text>
</comment>
<keyword evidence="5" id="KW-0813">Transport</keyword>
<keyword evidence="15" id="KW-0902">Two-component regulatory system</keyword>
<dbReference type="EMBL" id="FQUK01000025">
    <property type="protein sequence ID" value="SHF01253.1"/>
    <property type="molecule type" value="Genomic_DNA"/>
</dbReference>
<evidence type="ECO:0000256" key="16">
    <source>
        <dbReference type="ARBA" id="ARBA00023136"/>
    </source>
</evidence>
<dbReference type="STRING" id="213588.SAMN02745204_01615"/>
<evidence type="ECO:0000256" key="2">
    <source>
        <dbReference type="ARBA" id="ARBA00004236"/>
    </source>
</evidence>
<keyword evidence="12 21" id="KW-0418">Kinase</keyword>
<evidence type="ECO:0000256" key="1">
    <source>
        <dbReference type="ARBA" id="ARBA00000085"/>
    </source>
</evidence>
<evidence type="ECO:0000256" key="15">
    <source>
        <dbReference type="ARBA" id="ARBA00023012"/>
    </source>
</evidence>
<dbReference type="PANTHER" id="PTHR45453">
    <property type="entry name" value="PHOSPHATE REGULON SENSOR PROTEIN PHOR"/>
    <property type="match status" value="1"/>
</dbReference>
<dbReference type="PROSITE" id="PS50109">
    <property type="entry name" value="HIS_KIN"/>
    <property type="match status" value="1"/>
</dbReference>
<dbReference type="GO" id="GO:0005524">
    <property type="term" value="F:ATP binding"/>
    <property type="evidence" value="ECO:0007669"/>
    <property type="project" value="UniProtKB-KW"/>
</dbReference>
<dbReference type="AlphaFoldDB" id="A0A1M4Y6Q0"/>
<evidence type="ECO:0000256" key="4">
    <source>
        <dbReference type="ARBA" id="ARBA00019665"/>
    </source>
</evidence>
<dbReference type="InterPro" id="IPR036890">
    <property type="entry name" value="HATPase_C_sf"/>
</dbReference>
<comment type="subcellular location">
    <subcellularLocation>
        <location evidence="2">Cell membrane</location>
    </subcellularLocation>
</comment>
<dbReference type="InterPro" id="IPR003661">
    <property type="entry name" value="HisK_dim/P_dom"/>
</dbReference>
<dbReference type="InterPro" id="IPR000014">
    <property type="entry name" value="PAS"/>
</dbReference>
<dbReference type="InterPro" id="IPR004358">
    <property type="entry name" value="Sig_transdc_His_kin-like_C"/>
</dbReference>
<dbReference type="InterPro" id="IPR021766">
    <property type="entry name" value="PhoR_N"/>
</dbReference>
<dbReference type="GO" id="GO:0006817">
    <property type="term" value="P:phosphate ion transport"/>
    <property type="evidence" value="ECO:0007669"/>
    <property type="project" value="UniProtKB-KW"/>
</dbReference>
<reference evidence="22" key="1">
    <citation type="submission" date="2016-11" db="EMBL/GenBank/DDBJ databases">
        <authorList>
            <person name="Varghese N."/>
            <person name="Submissions S."/>
        </authorList>
    </citation>
    <scope>NUCLEOTIDE SEQUENCE [LARGE SCALE GENOMIC DNA]</scope>
    <source>
        <strain evidence="22">DSM 14834</strain>
    </source>
</reference>
<evidence type="ECO:0000256" key="12">
    <source>
        <dbReference type="ARBA" id="ARBA00022777"/>
    </source>
</evidence>
<dbReference type="Pfam" id="PF00512">
    <property type="entry name" value="HisKA"/>
    <property type="match status" value="1"/>
</dbReference>
<evidence type="ECO:0000256" key="6">
    <source>
        <dbReference type="ARBA" id="ARBA00022475"/>
    </source>
</evidence>
<evidence type="ECO:0000256" key="11">
    <source>
        <dbReference type="ARBA" id="ARBA00022741"/>
    </source>
</evidence>
<dbReference type="RefSeq" id="WP_072756087.1">
    <property type="nucleotide sequence ID" value="NZ_FQUK01000025.1"/>
</dbReference>
<organism evidence="21 22">
    <name type="scientific">Thermomonas hydrothermalis</name>
    <dbReference type="NCBI Taxonomy" id="213588"/>
    <lineage>
        <taxon>Bacteria</taxon>
        <taxon>Pseudomonadati</taxon>
        <taxon>Pseudomonadota</taxon>
        <taxon>Gammaproteobacteria</taxon>
        <taxon>Lysobacterales</taxon>
        <taxon>Lysobacteraceae</taxon>
        <taxon>Thermomonas</taxon>
    </lineage>
</organism>
<gene>
    <name evidence="21" type="ORF">SAMN02745204_01615</name>
</gene>
<dbReference type="SMART" id="SM00388">
    <property type="entry name" value="HisKA"/>
    <property type="match status" value="1"/>
</dbReference>
<keyword evidence="7" id="KW-0597">Phosphoprotein</keyword>
<dbReference type="GO" id="GO:0004721">
    <property type="term" value="F:phosphoprotein phosphatase activity"/>
    <property type="evidence" value="ECO:0007669"/>
    <property type="project" value="InterPro"/>
</dbReference>
<dbReference type="GO" id="GO:0005886">
    <property type="term" value="C:plasma membrane"/>
    <property type="evidence" value="ECO:0007669"/>
    <property type="project" value="UniProtKB-SubCell"/>
</dbReference>
<dbReference type="InterPro" id="IPR050351">
    <property type="entry name" value="BphY/WalK/GraS-like"/>
</dbReference>
<evidence type="ECO:0000256" key="9">
    <source>
        <dbReference type="ARBA" id="ARBA00022679"/>
    </source>
</evidence>
<keyword evidence="22" id="KW-1185">Reference proteome</keyword>
<evidence type="ECO:0000256" key="5">
    <source>
        <dbReference type="ARBA" id="ARBA00022448"/>
    </source>
</evidence>
<feature type="transmembrane region" description="Helical" evidence="18">
    <location>
        <begin position="12"/>
        <end position="30"/>
    </location>
</feature>
<feature type="domain" description="PAS" evidence="20">
    <location>
        <begin position="97"/>
        <end position="151"/>
    </location>
</feature>
<dbReference type="GO" id="GO:0000155">
    <property type="term" value="F:phosphorelay sensor kinase activity"/>
    <property type="evidence" value="ECO:0007669"/>
    <property type="project" value="InterPro"/>
</dbReference>
<dbReference type="Pfam" id="PF13188">
    <property type="entry name" value="PAS_8"/>
    <property type="match status" value="1"/>
</dbReference>
<dbReference type="OrthoDB" id="9813151at2"/>
<dbReference type="InterPro" id="IPR035965">
    <property type="entry name" value="PAS-like_dom_sf"/>
</dbReference>
<name>A0A1M4Y6Q0_9GAMM</name>
<keyword evidence="11" id="KW-0547">Nucleotide-binding</keyword>
<dbReference type="FunFam" id="1.10.287.130:FF:000001">
    <property type="entry name" value="Two-component sensor histidine kinase"/>
    <property type="match status" value="1"/>
</dbReference>
<evidence type="ECO:0000256" key="3">
    <source>
        <dbReference type="ARBA" id="ARBA00012438"/>
    </source>
</evidence>
<evidence type="ECO:0000259" key="19">
    <source>
        <dbReference type="PROSITE" id="PS50109"/>
    </source>
</evidence>
<dbReference type="InterPro" id="IPR005467">
    <property type="entry name" value="His_kinase_dom"/>
</dbReference>
<evidence type="ECO:0000256" key="10">
    <source>
        <dbReference type="ARBA" id="ARBA00022692"/>
    </source>
</evidence>
<dbReference type="PROSITE" id="PS50112">
    <property type="entry name" value="PAS"/>
    <property type="match status" value="1"/>
</dbReference>
<dbReference type="NCBIfam" id="TIGR02966">
    <property type="entry name" value="phoR_proteo"/>
    <property type="match status" value="1"/>
</dbReference>
<sequence length="442" mass="49413">MLPIDRHAWLRTLLHLGLVLGGGLLVGLALDQVWPALTLTALSLLAWHYWRLHRLLQRLATRQRLKPQGTGVWSRLDALLYRGQLEMRARKRRLLAMLRAYRAVATALPDAVVLVDRNSQRILWFNEAATPLLGLRYPRDHGRPVTDALQPLPMASWLAAGRHAEPLEDVASPVDPSLRLSLRLLPYSDELWLLLARDVSKLLRLEHMRRDFVANVSHELRTPLTVIHGYLELLDGDDHPEWGPLLSEMRRQSQRMSRLVEDLLTLSRLEARDQLPEEEVAMASLLATLRREADALSNGRHRIRVEDEAQVDLRGASKELHSAFGNLVSNAVRYTPDGGEIVIRFSRLPDGGAVLAVHDTGYGIPAAHLPRLTERFYRVSTSRSRETGGTGLGLAIVKHVLGLHGARLQISSEVGVGSIFSCVFTADRVLPRQAHSTEAAAP</sequence>
<keyword evidence="9" id="KW-0808">Transferase</keyword>
<dbReference type="Proteomes" id="UP000242857">
    <property type="component" value="Unassembled WGS sequence"/>
</dbReference>
<keyword evidence="8" id="KW-0592">Phosphate transport</keyword>
<keyword evidence="14 18" id="KW-1133">Transmembrane helix</keyword>
<dbReference type="SUPFAM" id="SSF55785">
    <property type="entry name" value="PYP-like sensor domain (PAS domain)"/>
    <property type="match status" value="1"/>
</dbReference>
<keyword evidence="6" id="KW-1003">Cell membrane</keyword>
<dbReference type="Pfam" id="PF02518">
    <property type="entry name" value="HATPase_c"/>
    <property type="match status" value="1"/>
</dbReference>
<evidence type="ECO:0000256" key="18">
    <source>
        <dbReference type="SAM" id="Phobius"/>
    </source>
</evidence>
<dbReference type="SUPFAM" id="SSF55874">
    <property type="entry name" value="ATPase domain of HSP90 chaperone/DNA topoisomerase II/histidine kinase"/>
    <property type="match status" value="1"/>
</dbReference>
<feature type="domain" description="Histidine kinase" evidence="19">
    <location>
        <begin position="215"/>
        <end position="428"/>
    </location>
</feature>
<dbReference type="PANTHER" id="PTHR45453:SF1">
    <property type="entry name" value="PHOSPHATE REGULON SENSOR PROTEIN PHOR"/>
    <property type="match status" value="1"/>
</dbReference>
<dbReference type="SMART" id="SM00091">
    <property type="entry name" value="PAS"/>
    <property type="match status" value="1"/>
</dbReference>
<dbReference type="Pfam" id="PF11808">
    <property type="entry name" value="PhoR"/>
    <property type="match status" value="1"/>
</dbReference>
<dbReference type="InterPro" id="IPR014310">
    <property type="entry name" value="Sig_transdc_His_kinase_PhoR"/>
</dbReference>
<dbReference type="Gene3D" id="3.30.450.20">
    <property type="entry name" value="PAS domain"/>
    <property type="match status" value="1"/>
</dbReference>
<keyword evidence="16 18" id="KW-0472">Membrane</keyword>
<evidence type="ECO:0000259" key="20">
    <source>
        <dbReference type="PROSITE" id="PS50112"/>
    </source>
</evidence>
<evidence type="ECO:0000256" key="17">
    <source>
        <dbReference type="ARBA" id="ARBA00025207"/>
    </source>
</evidence>
<evidence type="ECO:0000256" key="14">
    <source>
        <dbReference type="ARBA" id="ARBA00022989"/>
    </source>
</evidence>
<dbReference type="SUPFAM" id="SSF47384">
    <property type="entry name" value="Homodimeric domain of signal transducing histidine kinase"/>
    <property type="match status" value="1"/>
</dbReference>
<keyword evidence="13" id="KW-0067">ATP-binding</keyword>
<evidence type="ECO:0000256" key="13">
    <source>
        <dbReference type="ARBA" id="ARBA00022840"/>
    </source>
</evidence>
<evidence type="ECO:0000256" key="8">
    <source>
        <dbReference type="ARBA" id="ARBA00022592"/>
    </source>
</evidence>
<evidence type="ECO:0000313" key="21">
    <source>
        <dbReference type="EMBL" id="SHF01253.1"/>
    </source>
</evidence>
<dbReference type="PRINTS" id="PR00344">
    <property type="entry name" value="BCTRLSENSOR"/>
</dbReference>
<dbReference type="EC" id="2.7.13.3" evidence="3"/>
<evidence type="ECO:0000256" key="7">
    <source>
        <dbReference type="ARBA" id="ARBA00022553"/>
    </source>
</evidence>